<gene>
    <name evidence="1" type="ordered locus">MXAN_2166</name>
</gene>
<name>Q1DAD4_MYXXD</name>
<evidence type="ECO:0000313" key="1">
    <source>
        <dbReference type="EMBL" id="ABF90386.1"/>
    </source>
</evidence>
<dbReference type="Proteomes" id="UP000002402">
    <property type="component" value="Chromosome"/>
</dbReference>
<dbReference type="SUPFAM" id="SSF46689">
    <property type="entry name" value="Homeodomain-like"/>
    <property type="match status" value="1"/>
</dbReference>
<sequence length="59" mass="6769">MRKRRFPEEQMVRNLREAEAPGASVAEVVRKHGITEQALYRWRQKFGGTEASEAARPGK</sequence>
<accession>Q1DAD4</accession>
<protein>
    <submittedName>
        <fullName evidence="1">Transposase orfA, IS3 family, truncated</fullName>
    </submittedName>
</protein>
<dbReference type="EMBL" id="CP000113">
    <property type="protein sequence ID" value="ABF90386.1"/>
    <property type="molecule type" value="Genomic_DNA"/>
</dbReference>
<dbReference type="GO" id="GO:0006313">
    <property type="term" value="P:DNA transposition"/>
    <property type="evidence" value="ECO:0007669"/>
    <property type="project" value="InterPro"/>
</dbReference>
<dbReference type="InterPro" id="IPR009057">
    <property type="entry name" value="Homeodomain-like_sf"/>
</dbReference>
<proteinExistence type="predicted"/>
<dbReference type="HOGENOM" id="CLU_027402_34_5_7"/>
<dbReference type="GO" id="GO:0004803">
    <property type="term" value="F:transposase activity"/>
    <property type="evidence" value="ECO:0007669"/>
    <property type="project" value="InterPro"/>
</dbReference>
<dbReference type="Pfam" id="PF01527">
    <property type="entry name" value="HTH_Tnp_1"/>
    <property type="match status" value="1"/>
</dbReference>
<dbReference type="EnsemblBacteria" id="ABF90386">
    <property type="protein sequence ID" value="ABF90386"/>
    <property type="gene ID" value="MXAN_2166"/>
</dbReference>
<dbReference type="STRING" id="246197.MXAN_2166"/>
<evidence type="ECO:0000313" key="2">
    <source>
        <dbReference type="Proteomes" id="UP000002402"/>
    </source>
</evidence>
<dbReference type="eggNOG" id="COG2963">
    <property type="taxonomic scope" value="Bacteria"/>
</dbReference>
<dbReference type="KEGG" id="mxa:MXAN_2166"/>
<organism evidence="1 2">
    <name type="scientific">Myxococcus xanthus (strain DK1622)</name>
    <dbReference type="NCBI Taxonomy" id="246197"/>
    <lineage>
        <taxon>Bacteria</taxon>
        <taxon>Pseudomonadati</taxon>
        <taxon>Myxococcota</taxon>
        <taxon>Myxococcia</taxon>
        <taxon>Myxococcales</taxon>
        <taxon>Cystobacterineae</taxon>
        <taxon>Myxococcaceae</taxon>
        <taxon>Myxococcus</taxon>
    </lineage>
</organism>
<dbReference type="GO" id="GO:0003677">
    <property type="term" value="F:DNA binding"/>
    <property type="evidence" value="ECO:0007669"/>
    <property type="project" value="InterPro"/>
</dbReference>
<reference evidence="1 2" key="1">
    <citation type="journal article" date="2006" name="Proc. Natl. Acad. Sci. U.S.A.">
        <title>Evolution of sensory complexity recorded in a myxobacterial genome.</title>
        <authorList>
            <person name="Goldman B.S."/>
            <person name="Nierman W.C."/>
            <person name="Kaiser D."/>
            <person name="Slater S.C."/>
            <person name="Durkin A.S."/>
            <person name="Eisen J.A."/>
            <person name="Ronning C.M."/>
            <person name="Barbazuk W.B."/>
            <person name="Blanchard M."/>
            <person name="Field C."/>
            <person name="Halling C."/>
            <person name="Hinkle G."/>
            <person name="Iartchuk O."/>
            <person name="Kim H.S."/>
            <person name="Mackenzie C."/>
            <person name="Madupu R."/>
            <person name="Miller N."/>
            <person name="Shvartsbeyn A."/>
            <person name="Sullivan S.A."/>
            <person name="Vaudin M."/>
            <person name="Wiegand R."/>
            <person name="Kaplan H.B."/>
        </authorList>
    </citation>
    <scope>NUCLEOTIDE SEQUENCE [LARGE SCALE GENOMIC DNA]</scope>
    <source>
        <strain evidence="2">DK1622</strain>
    </source>
</reference>
<dbReference type="AlphaFoldDB" id="Q1DAD4"/>
<dbReference type="InterPro" id="IPR002514">
    <property type="entry name" value="Transposase_8"/>
</dbReference>
<keyword evidence="2" id="KW-1185">Reference proteome</keyword>